<evidence type="ECO:0000313" key="12">
    <source>
        <dbReference type="EMBL" id="MCC9644431.1"/>
    </source>
</evidence>
<keyword evidence="8" id="KW-0443">Lipid metabolism</keyword>
<keyword evidence="6 12" id="KW-0328">Glycosyltransferase</keyword>
<dbReference type="Proteomes" id="UP001430306">
    <property type="component" value="Unassembled WGS sequence"/>
</dbReference>
<comment type="caution">
    <text evidence="12">The sequence shown here is derived from an EMBL/GenBank/DDBJ whole genome shotgun (WGS) entry which is preliminary data.</text>
</comment>
<accession>A0ABS8NLI1</accession>
<evidence type="ECO:0000256" key="4">
    <source>
        <dbReference type="ARBA" id="ARBA00022516"/>
    </source>
</evidence>
<organism evidence="12 13">
    <name type="scientific">Rhodopirellula halodulae</name>
    <dbReference type="NCBI Taxonomy" id="2894198"/>
    <lineage>
        <taxon>Bacteria</taxon>
        <taxon>Pseudomonadati</taxon>
        <taxon>Planctomycetota</taxon>
        <taxon>Planctomycetia</taxon>
        <taxon>Pirellulales</taxon>
        <taxon>Pirellulaceae</taxon>
        <taxon>Rhodopirellula</taxon>
    </lineage>
</organism>
<proteinExistence type="predicted"/>
<evidence type="ECO:0000313" key="13">
    <source>
        <dbReference type="Proteomes" id="UP001430306"/>
    </source>
</evidence>
<dbReference type="RefSeq" id="WP_230276166.1">
    <property type="nucleotide sequence ID" value="NZ_JAJKFW010000054.1"/>
</dbReference>
<evidence type="ECO:0000256" key="2">
    <source>
        <dbReference type="ARBA" id="ARBA00012687"/>
    </source>
</evidence>
<gene>
    <name evidence="12" type="primary">lpxB</name>
    <name evidence="12" type="ORF">LOC71_19335</name>
</gene>
<keyword evidence="5" id="KW-0441">Lipid A biosynthesis</keyword>
<evidence type="ECO:0000256" key="9">
    <source>
        <dbReference type="ARBA" id="ARBA00048975"/>
    </source>
</evidence>
<evidence type="ECO:0000256" key="5">
    <source>
        <dbReference type="ARBA" id="ARBA00022556"/>
    </source>
</evidence>
<evidence type="ECO:0000256" key="6">
    <source>
        <dbReference type="ARBA" id="ARBA00022676"/>
    </source>
</evidence>
<evidence type="ECO:0000256" key="10">
    <source>
        <dbReference type="NCBIfam" id="TIGR00215"/>
    </source>
</evidence>
<comment type="function">
    <text evidence="1">Condensation of UDP-2,3-diacylglucosamine and 2,3-diacylglucosamine-1-phosphate to form lipid A disaccharide, a precursor of lipid A, a phosphorylated glycolipid that anchors the lipopolysaccharide to the outer membrane of the cell.</text>
</comment>
<dbReference type="InterPro" id="IPR003835">
    <property type="entry name" value="Glyco_trans_19"/>
</dbReference>
<sequence length="430" mass="48604">MTKTIFFSVGEPSGDQHAARLIRQLTHPEGASPASSERIICRGFGGPSMMSAGCRVDLDLTRHAVVGIVEVLPKLREFFRFADQAEDIFRSGAVDGVVLVDFPGFNWHIAKRAKKYGIPVHYYCPPQLWAWGAWRVRKMKRSVDHVVAVLPVEETFFRKHQIPVSLVGHPFFDAVEEQALDNAVMRQFYQQQTDGERIVAVLPGSRDHEVKNNFPIQLETIRRLHREMGEAGRDVRFAVAAYRDKQCLWCRQQMTDADQDLPIDFYVDCTSEIIEASHCAMMVSGSVSLELLARQTPAAVIYRVGRVLHAVGKRVLKIDSVTLPNLMAGRKLFPEFISVGDPQPAVDFLTETMRAMLQDEFYYAKLQRDLKQLRQEHAMPGASRRAADLLRQKLLSGNGRRSQAMPSQWGDETLPQKISVSEQTDSRRAA</sequence>
<dbReference type="NCBIfam" id="TIGR00215">
    <property type="entry name" value="lpxB"/>
    <property type="match status" value="1"/>
</dbReference>
<keyword evidence="4" id="KW-0444">Lipid biosynthesis</keyword>
<keyword evidence="13" id="KW-1185">Reference proteome</keyword>
<dbReference type="Pfam" id="PF02684">
    <property type="entry name" value="LpxB"/>
    <property type="match status" value="1"/>
</dbReference>
<dbReference type="GO" id="GO:0008915">
    <property type="term" value="F:lipid-A-disaccharide synthase activity"/>
    <property type="evidence" value="ECO:0007669"/>
    <property type="project" value="UniProtKB-EC"/>
</dbReference>
<keyword evidence="7 12" id="KW-0808">Transferase</keyword>
<comment type="catalytic activity">
    <reaction evidence="9">
        <text>a lipid X + a UDP-2-N,3-O-bis[(3R)-3-hydroxyacyl]-alpha-D-glucosamine = a lipid A disaccharide + UDP + H(+)</text>
        <dbReference type="Rhea" id="RHEA:67828"/>
        <dbReference type="ChEBI" id="CHEBI:15378"/>
        <dbReference type="ChEBI" id="CHEBI:58223"/>
        <dbReference type="ChEBI" id="CHEBI:137748"/>
        <dbReference type="ChEBI" id="CHEBI:176338"/>
        <dbReference type="ChEBI" id="CHEBI:176343"/>
        <dbReference type="EC" id="2.4.1.182"/>
    </reaction>
</comment>
<evidence type="ECO:0000256" key="1">
    <source>
        <dbReference type="ARBA" id="ARBA00002056"/>
    </source>
</evidence>
<dbReference type="EC" id="2.4.1.182" evidence="2 10"/>
<dbReference type="PANTHER" id="PTHR30372">
    <property type="entry name" value="LIPID-A-DISACCHARIDE SYNTHASE"/>
    <property type="match status" value="1"/>
</dbReference>
<evidence type="ECO:0000256" key="3">
    <source>
        <dbReference type="ARBA" id="ARBA00020902"/>
    </source>
</evidence>
<dbReference type="EMBL" id="JAJKFW010000054">
    <property type="protein sequence ID" value="MCC9644431.1"/>
    <property type="molecule type" value="Genomic_DNA"/>
</dbReference>
<protein>
    <recommendedName>
        <fullName evidence="3 10">Lipid-A-disaccharide synthase</fullName>
        <ecNumber evidence="2 10">2.4.1.182</ecNumber>
    </recommendedName>
</protein>
<dbReference type="PANTHER" id="PTHR30372:SF4">
    <property type="entry name" value="LIPID-A-DISACCHARIDE SYNTHASE, MITOCHONDRIAL-RELATED"/>
    <property type="match status" value="1"/>
</dbReference>
<name>A0ABS8NLI1_9BACT</name>
<reference evidence="12" key="1">
    <citation type="submission" date="2021-11" db="EMBL/GenBank/DDBJ databases">
        <title>Genome sequence.</title>
        <authorList>
            <person name="Sun Q."/>
        </authorList>
    </citation>
    <scope>NUCLEOTIDE SEQUENCE</scope>
    <source>
        <strain evidence="12">JC740</strain>
    </source>
</reference>
<feature type="region of interest" description="Disordered" evidence="11">
    <location>
        <begin position="397"/>
        <end position="430"/>
    </location>
</feature>
<evidence type="ECO:0000256" key="11">
    <source>
        <dbReference type="SAM" id="MobiDB-lite"/>
    </source>
</evidence>
<dbReference type="SUPFAM" id="SSF53756">
    <property type="entry name" value="UDP-Glycosyltransferase/glycogen phosphorylase"/>
    <property type="match status" value="1"/>
</dbReference>
<evidence type="ECO:0000256" key="8">
    <source>
        <dbReference type="ARBA" id="ARBA00023098"/>
    </source>
</evidence>
<evidence type="ECO:0000256" key="7">
    <source>
        <dbReference type="ARBA" id="ARBA00022679"/>
    </source>
</evidence>